<dbReference type="InterPro" id="IPR010321">
    <property type="entry name" value="DUF922"/>
</dbReference>
<evidence type="ECO:0000313" key="1">
    <source>
        <dbReference type="EMBL" id="GAA4459388.1"/>
    </source>
</evidence>
<keyword evidence="2" id="KW-1185">Reference proteome</keyword>
<accession>A0ABP8N0V8</accession>
<comment type="caution">
    <text evidence="1">The sequence shown here is derived from an EMBL/GenBank/DDBJ whole genome shotgun (WGS) entry which is preliminary data.</text>
</comment>
<dbReference type="Proteomes" id="UP001500067">
    <property type="component" value="Unassembled WGS sequence"/>
</dbReference>
<proteinExistence type="predicted"/>
<dbReference type="Pfam" id="PF06037">
    <property type="entry name" value="DUF922"/>
    <property type="match status" value="1"/>
</dbReference>
<gene>
    <name evidence="1" type="ORF">GCM10023093_00300</name>
</gene>
<dbReference type="RefSeq" id="WP_345076665.1">
    <property type="nucleotide sequence ID" value="NZ_BAABFA010000001.1"/>
</dbReference>
<dbReference type="EMBL" id="BAABFA010000001">
    <property type="protein sequence ID" value="GAA4459388.1"/>
    <property type="molecule type" value="Genomic_DNA"/>
</dbReference>
<evidence type="ECO:0000313" key="2">
    <source>
        <dbReference type="Proteomes" id="UP001500067"/>
    </source>
</evidence>
<sequence>MAGAQYEDWQDMAPEGKIINYRTLTWNDFQHLQMRHVAEELSQHGLQAQAYVIPTIYFEPIDAERLDNGRLKFKFKVKCAFQSHAYVRDDVKKAHTNYVLYHEQGHYDIALNFANIMQEELCSKDFSPNGYDKEIGAIIEKLYTRYHELQERYDAEVNPHGTDDVPMQTLWDMRIKKALENNSIEYYTSPESVAATVKGLGLGQTVKRLPTDDVRRFAVRARPLYSEFTDETAAMTKELSVWNMEKVVLAFYQQRYFVGEEGKPVKDCSRLLGYLFVPNGKDTYKRIFIDTFVRDDLSPKVNASFFANADTDAVKELVIQTVQTRKDNEATGVQYTTRVYDNTFRALPGKLRKLNDVAEKLENSVDGTVNGKPQKAKYKTEKDLRDALQKLGYAEETPAAAPPKKTIYR</sequence>
<reference evidence="2" key="1">
    <citation type="journal article" date="2019" name="Int. J. Syst. Evol. Microbiol.">
        <title>The Global Catalogue of Microorganisms (GCM) 10K type strain sequencing project: providing services to taxonomists for standard genome sequencing and annotation.</title>
        <authorList>
            <consortium name="The Broad Institute Genomics Platform"/>
            <consortium name="The Broad Institute Genome Sequencing Center for Infectious Disease"/>
            <person name="Wu L."/>
            <person name="Ma J."/>
        </authorList>
    </citation>
    <scope>NUCLEOTIDE SEQUENCE [LARGE SCALE GENOMIC DNA]</scope>
    <source>
        <strain evidence="2">JCM 32105</strain>
    </source>
</reference>
<name>A0ABP8N0V8_9BACT</name>
<protein>
    <submittedName>
        <fullName evidence="1">Uncharacterized protein</fullName>
    </submittedName>
</protein>
<organism evidence="1 2">
    <name type="scientific">Nemorincola caseinilytica</name>
    <dbReference type="NCBI Taxonomy" id="2054315"/>
    <lineage>
        <taxon>Bacteria</taxon>
        <taxon>Pseudomonadati</taxon>
        <taxon>Bacteroidota</taxon>
        <taxon>Chitinophagia</taxon>
        <taxon>Chitinophagales</taxon>
        <taxon>Chitinophagaceae</taxon>
        <taxon>Nemorincola</taxon>
    </lineage>
</organism>